<evidence type="ECO:0000256" key="3">
    <source>
        <dbReference type="ARBA" id="ARBA00022692"/>
    </source>
</evidence>
<reference evidence="8" key="1">
    <citation type="journal article" date="2006" name="Science">
        <title>Ancient noncoding elements conserved in the human genome.</title>
        <authorList>
            <person name="Venkatesh B."/>
            <person name="Kirkness E.F."/>
            <person name="Loh Y.H."/>
            <person name="Halpern A.L."/>
            <person name="Lee A.P."/>
            <person name="Johnson J."/>
            <person name="Dandona N."/>
            <person name="Viswanathan L.D."/>
            <person name="Tay A."/>
            <person name="Venter J.C."/>
            <person name="Strausberg R.L."/>
            <person name="Brenner S."/>
        </authorList>
    </citation>
    <scope>NUCLEOTIDE SEQUENCE [LARGE SCALE GENOMIC DNA]</scope>
</reference>
<proteinExistence type="inferred from homology"/>
<keyword evidence="8" id="KW-1185">Reference proteome</keyword>
<gene>
    <name evidence="7" type="primary">LOC103189816</name>
</gene>
<dbReference type="Ensembl" id="ENSCMIT00000017609.1">
    <property type="protein sequence ID" value="ENSCMIP00000017271.1"/>
    <property type="gene ID" value="ENSCMIG00000008252.1"/>
</dbReference>
<dbReference type="InParanoid" id="A0A4W3HMG9"/>
<dbReference type="AlphaFoldDB" id="A0A4W3HMG9"/>
<evidence type="ECO:0000256" key="1">
    <source>
        <dbReference type="ARBA" id="ARBA00004167"/>
    </source>
</evidence>
<dbReference type="OMA" id="GYRPTKF"/>
<comment type="subcellular location">
    <subcellularLocation>
        <location evidence="1">Membrane</location>
        <topology evidence="1">Single-pass membrane protein</topology>
    </subcellularLocation>
</comment>
<dbReference type="RefSeq" id="XP_007908529.1">
    <property type="nucleotide sequence ID" value="XM_007910338.2"/>
</dbReference>
<dbReference type="GeneID" id="103189816"/>
<name>A0A4W3HMG9_CALMI</name>
<reference evidence="8" key="2">
    <citation type="journal article" date="2007" name="PLoS Biol.">
        <title>Survey sequencing and comparative analysis of the elephant shark (Callorhinchus milii) genome.</title>
        <authorList>
            <person name="Venkatesh B."/>
            <person name="Kirkness E.F."/>
            <person name="Loh Y.H."/>
            <person name="Halpern A.L."/>
            <person name="Lee A.P."/>
            <person name="Johnson J."/>
            <person name="Dandona N."/>
            <person name="Viswanathan L.D."/>
            <person name="Tay A."/>
            <person name="Venter J.C."/>
            <person name="Strausberg R.L."/>
            <person name="Brenner S."/>
        </authorList>
    </citation>
    <scope>NUCLEOTIDE SEQUENCE [LARGE SCALE GENOMIC DNA]</scope>
</reference>
<dbReference type="GO" id="GO:0016020">
    <property type="term" value="C:membrane"/>
    <property type="evidence" value="ECO:0007669"/>
    <property type="project" value="UniProtKB-SubCell"/>
</dbReference>
<reference evidence="7" key="4">
    <citation type="submission" date="2025-08" db="UniProtKB">
        <authorList>
            <consortium name="Ensembl"/>
        </authorList>
    </citation>
    <scope>IDENTIFICATION</scope>
</reference>
<dbReference type="Pfam" id="PF06388">
    <property type="entry name" value="DUF1075"/>
    <property type="match status" value="1"/>
</dbReference>
<feature type="transmembrane region" description="Helical" evidence="6">
    <location>
        <begin position="100"/>
        <end position="118"/>
    </location>
</feature>
<dbReference type="GeneTree" id="ENSGT00640000091497"/>
<keyword evidence="5 6" id="KW-0472">Membrane</keyword>
<keyword evidence="4 6" id="KW-1133">Transmembrane helix</keyword>
<accession>A0A4W3HMG9</accession>
<organism evidence="7 8">
    <name type="scientific">Callorhinchus milii</name>
    <name type="common">Ghost shark</name>
    <dbReference type="NCBI Taxonomy" id="7868"/>
    <lineage>
        <taxon>Eukaryota</taxon>
        <taxon>Metazoa</taxon>
        <taxon>Chordata</taxon>
        <taxon>Craniata</taxon>
        <taxon>Vertebrata</taxon>
        <taxon>Chondrichthyes</taxon>
        <taxon>Holocephali</taxon>
        <taxon>Chimaeriformes</taxon>
        <taxon>Callorhinchidae</taxon>
        <taxon>Callorhinchus</taxon>
    </lineage>
</organism>
<evidence type="ECO:0000256" key="5">
    <source>
        <dbReference type="ARBA" id="ARBA00023136"/>
    </source>
</evidence>
<dbReference type="KEGG" id="cmk:103189816"/>
<protein>
    <submittedName>
        <fullName evidence="7">Family with sequence similarity 162 member A</fullName>
    </submittedName>
</protein>
<reference evidence="7" key="5">
    <citation type="submission" date="2025-09" db="UniProtKB">
        <authorList>
            <consortium name="Ensembl"/>
        </authorList>
    </citation>
    <scope>IDENTIFICATION</scope>
</reference>
<dbReference type="OrthoDB" id="8193498at2759"/>
<keyword evidence="3 6" id="KW-0812">Transmembrane</keyword>
<comment type="similarity">
    <text evidence="2">Belongs to the UPF0389 family.</text>
</comment>
<dbReference type="PANTHER" id="PTHR13674:SF5">
    <property type="entry name" value="UPF0389 PROTEIN CG9231"/>
    <property type="match status" value="1"/>
</dbReference>
<evidence type="ECO:0000256" key="2">
    <source>
        <dbReference type="ARBA" id="ARBA00007363"/>
    </source>
</evidence>
<dbReference type="Proteomes" id="UP000314986">
    <property type="component" value="Unassembled WGS sequence"/>
</dbReference>
<evidence type="ECO:0000313" key="8">
    <source>
        <dbReference type="Proteomes" id="UP000314986"/>
    </source>
</evidence>
<dbReference type="InterPro" id="IPR009432">
    <property type="entry name" value="DUF1075"/>
</dbReference>
<evidence type="ECO:0000256" key="4">
    <source>
        <dbReference type="ARBA" id="ARBA00022989"/>
    </source>
</evidence>
<evidence type="ECO:0000313" key="7">
    <source>
        <dbReference type="Ensembl" id="ENSCMIP00000017271.1"/>
    </source>
</evidence>
<dbReference type="PANTHER" id="PTHR13674">
    <property type="entry name" value="GROWTH AND TRANSFORMATION-DEPENDENT PROTEIN"/>
    <property type="match status" value="1"/>
</dbReference>
<reference evidence="8" key="3">
    <citation type="journal article" date="2014" name="Nature">
        <title>Elephant shark genome provides unique insights into gnathostome evolution.</title>
        <authorList>
            <consortium name="International Elephant Shark Genome Sequencing Consortium"/>
            <person name="Venkatesh B."/>
            <person name="Lee A.P."/>
            <person name="Ravi V."/>
            <person name="Maurya A.K."/>
            <person name="Lian M.M."/>
            <person name="Swann J.B."/>
            <person name="Ohta Y."/>
            <person name="Flajnik M.F."/>
            <person name="Sutoh Y."/>
            <person name="Kasahara M."/>
            <person name="Hoon S."/>
            <person name="Gangu V."/>
            <person name="Roy S.W."/>
            <person name="Irimia M."/>
            <person name="Korzh V."/>
            <person name="Kondrychyn I."/>
            <person name="Lim Z.W."/>
            <person name="Tay B.H."/>
            <person name="Tohari S."/>
            <person name="Kong K.W."/>
            <person name="Ho S."/>
            <person name="Lorente-Galdos B."/>
            <person name="Quilez J."/>
            <person name="Marques-Bonet T."/>
            <person name="Raney B.J."/>
            <person name="Ingham P.W."/>
            <person name="Tay A."/>
            <person name="Hillier L.W."/>
            <person name="Minx P."/>
            <person name="Boehm T."/>
            <person name="Wilson R.K."/>
            <person name="Brenner S."/>
            <person name="Warren W.C."/>
        </authorList>
    </citation>
    <scope>NUCLEOTIDE SEQUENCE [LARGE SCALE GENOMIC DNA]</scope>
</reference>
<dbReference type="STRING" id="7868.ENSCMIP00000017271"/>
<evidence type="ECO:0000256" key="6">
    <source>
        <dbReference type="SAM" id="Phobius"/>
    </source>
</evidence>
<sequence>MFRALSGQMCRLYRAKPSDQRNLFSKNPEAKSCDNNLLLERVRRLHTVRYTQKVPGHRPSQFDKRILLWSGRFKNAEDIPAFVSFDMLNASRNRARVKTCYIMIILTIIACFVMIASGKQAVERHESLTSWNRAKKARWREEALREQEVAGAVSIKSQ</sequence>